<dbReference type="Proteomes" id="UP000654075">
    <property type="component" value="Unassembled WGS sequence"/>
</dbReference>
<name>A0A813DLU4_POLGL</name>
<evidence type="ECO:0000313" key="2">
    <source>
        <dbReference type="EMBL" id="CAE8587236.1"/>
    </source>
</evidence>
<dbReference type="EMBL" id="CAJNNV010002467">
    <property type="protein sequence ID" value="CAE8587236.1"/>
    <property type="molecule type" value="Genomic_DNA"/>
</dbReference>
<feature type="non-terminal residue" evidence="2">
    <location>
        <position position="172"/>
    </location>
</feature>
<sequence length="172" mass="19370">RISYGVSYMLWNPVREIHARYPPAFRQAAQTILLCARKQESPLYWLQDEVVFYILNMCKHDWFNQTSVTSLDADGESEDDGLLGRRPQNSASSGRGCSPLTNFRPGQAPASRWALQAWGRGRQAMDEDEDDDDEPDEAEDDGDSSSDSDDQLLHGEDLANEFMEDVGATPEH</sequence>
<reference evidence="2" key="1">
    <citation type="submission" date="2021-02" db="EMBL/GenBank/DDBJ databases">
        <authorList>
            <person name="Dougan E. K."/>
            <person name="Rhodes N."/>
            <person name="Thang M."/>
            <person name="Chan C."/>
        </authorList>
    </citation>
    <scope>NUCLEOTIDE SEQUENCE</scope>
</reference>
<protein>
    <submittedName>
        <fullName evidence="2">Uncharacterized protein</fullName>
    </submittedName>
</protein>
<evidence type="ECO:0000313" key="3">
    <source>
        <dbReference type="Proteomes" id="UP000654075"/>
    </source>
</evidence>
<comment type="caution">
    <text evidence="2">The sequence shown here is derived from an EMBL/GenBank/DDBJ whole genome shotgun (WGS) entry which is preliminary data.</text>
</comment>
<proteinExistence type="predicted"/>
<gene>
    <name evidence="2" type="ORF">PGLA1383_LOCUS6075</name>
</gene>
<evidence type="ECO:0000256" key="1">
    <source>
        <dbReference type="SAM" id="MobiDB-lite"/>
    </source>
</evidence>
<organism evidence="2 3">
    <name type="scientific">Polarella glacialis</name>
    <name type="common">Dinoflagellate</name>
    <dbReference type="NCBI Taxonomy" id="89957"/>
    <lineage>
        <taxon>Eukaryota</taxon>
        <taxon>Sar</taxon>
        <taxon>Alveolata</taxon>
        <taxon>Dinophyceae</taxon>
        <taxon>Suessiales</taxon>
        <taxon>Suessiaceae</taxon>
        <taxon>Polarella</taxon>
    </lineage>
</organism>
<accession>A0A813DLU4</accession>
<feature type="region of interest" description="Disordered" evidence="1">
    <location>
        <begin position="73"/>
        <end position="172"/>
    </location>
</feature>
<dbReference type="OrthoDB" id="410247at2759"/>
<keyword evidence="3" id="KW-1185">Reference proteome</keyword>
<dbReference type="AlphaFoldDB" id="A0A813DLU4"/>
<feature type="compositionally biased region" description="Polar residues" evidence="1">
    <location>
        <begin position="87"/>
        <end position="101"/>
    </location>
</feature>
<feature type="compositionally biased region" description="Acidic residues" evidence="1">
    <location>
        <begin position="126"/>
        <end position="150"/>
    </location>
</feature>